<dbReference type="EMBL" id="CALSDN010000014">
    <property type="protein sequence ID" value="CAH6723382.1"/>
    <property type="molecule type" value="Genomic_DNA"/>
</dbReference>
<organism evidence="1 2">
    <name type="scientific">[Candida] jaroonii</name>
    <dbReference type="NCBI Taxonomy" id="467808"/>
    <lineage>
        <taxon>Eukaryota</taxon>
        <taxon>Fungi</taxon>
        <taxon>Dikarya</taxon>
        <taxon>Ascomycota</taxon>
        <taxon>Saccharomycotina</taxon>
        <taxon>Pichiomycetes</taxon>
        <taxon>Debaryomycetaceae</taxon>
        <taxon>Yamadazyma</taxon>
    </lineage>
</organism>
<comment type="caution">
    <text evidence="1">The sequence shown here is derived from an EMBL/GenBank/DDBJ whole genome shotgun (WGS) entry which is preliminary data.</text>
</comment>
<protein>
    <submittedName>
        <fullName evidence="1">Uncharacterized oxidoreductase</fullName>
    </submittedName>
</protein>
<dbReference type="Proteomes" id="UP001152531">
    <property type="component" value="Unassembled WGS sequence"/>
</dbReference>
<keyword evidence="2" id="KW-1185">Reference proteome</keyword>
<proteinExistence type="predicted"/>
<accession>A0ACA9YE74</accession>
<reference evidence="1" key="1">
    <citation type="submission" date="2022-06" db="EMBL/GenBank/DDBJ databases">
        <authorList>
            <person name="Legras J.-L."/>
            <person name="Devillers H."/>
            <person name="Grondin C."/>
        </authorList>
    </citation>
    <scope>NUCLEOTIDE SEQUENCE</scope>
    <source>
        <strain evidence="1">CLIB 1444</strain>
    </source>
</reference>
<name>A0ACA9YE74_9ASCO</name>
<sequence>MVKSYLITGANRGIGLGLVKEILQTETNQVFATVRNLDNVADLKAIESDRLHIVKCDISSEDSIDECFEQINKLTKSIDIAILSAALMGGVSEGPMELTDSRESWNDFKNNAMQFFGVNALSQIYLANKVIPLIEASNEKKLIFVSTGLASLDYTRRAKFAGKIPYSFSKAALSLLDAKYGAQLKHKGVTVLAVCPGMVNSRNFPQEQVEIIFGPFIEMAQKFNPDFEGVMSSEEACKKFLKAIEFYGVFHSGQFLSSNGSATDF</sequence>
<evidence type="ECO:0000313" key="2">
    <source>
        <dbReference type="Proteomes" id="UP001152531"/>
    </source>
</evidence>
<evidence type="ECO:0000313" key="1">
    <source>
        <dbReference type="EMBL" id="CAH6723382.1"/>
    </source>
</evidence>
<gene>
    <name evidence="1" type="ORF">CLIB1444_14S02806</name>
</gene>